<evidence type="ECO:0000256" key="11">
    <source>
        <dbReference type="ARBA" id="ARBA00023125"/>
    </source>
</evidence>
<protein>
    <recommendedName>
        <fullName evidence="16">C2H2-type domain-containing protein</fullName>
    </recommendedName>
</protein>
<comment type="function">
    <text evidence="1">May be involved in transcriptional regulation.</text>
</comment>
<evidence type="ECO:0000256" key="9">
    <source>
        <dbReference type="ARBA" id="ARBA00022843"/>
    </source>
</evidence>
<evidence type="ECO:0000256" key="3">
    <source>
        <dbReference type="ARBA" id="ARBA00006991"/>
    </source>
</evidence>
<keyword evidence="10" id="KW-0805">Transcription regulation</keyword>
<evidence type="ECO:0000256" key="4">
    <source>
        <dbReference type="ARBA" id="ARBA00022499"/>
    </source>
</evidence>
<evidence type="ECO:0000256" key="2">
    <source>
        <dbReference type="ARBA" id="ARBA00004123"/>
    </source>
</evidence>
<keyword evidence="9" id="KW-0832">Ubl conjugation</keyword>
<keyword evidence="8" id="KW-0862">Zinc</keyword>
<evidence type="ECO:0000313" key="17">
    <source>
        <dbReference type="EMBL" id="CAH2100580.1"/>
    </source>
</evidence>
<organism evidence="17 18">
    <name type="scientific">Euphydryas editha</name>
    <name type="common">Edith's checkerspot</name>
    <dbReference type="NCBI Taxonomy" id="104508"/>
    <lineage>
        <taxon>Eukaryota</taxon>
        <taxon>Metazoa</taxon>
        <taxon>Ecdysozoa</taxon>
        <taxon>Arthropoda</taxon>
        <taxon>Hexapoda</taxon>
        <taxon>Insecta</taxon>
        <taxon>Pterygota</taxon>
        <taxon>Neoptera</taxon>
        <taxon>Endopterygota</taxon>
        <taxon>Lepidoptera</taxon>
        <taxon>Glossata</taxon>
        <taxon>Ditrysia</taxon>
        <taxon>Papilionoidea</taxon>
        <taxon>Nymphalidae</taxon>
        <taxon>Nymphalinae</taxon>
        <taxon>Euphydryas</taxon>
    </lineage>
</organism>
<evidence type="ECO:0000256" key="15">
    <source>
        <dbReference type="SAM" id="MobiDB-lite"/>
    </source>
</evidence>
<accession>A0AAU9UUS8</accession>
<evidence type="ECO:0000256" key="8">
    <source>
        <dbReference type="ARBA" id="ARBA00022833"/>
    </source>
</evidence>
<keyword evidence="5" id="KW-0479">Metal-binding</keyword>
<evidence type="ECO:0000256" key="14">
    <source>
        <dbReference type="PROSITE-ProRule" id="PRU00042"/>
    </source>
</evidence>
<dbReference type="InterPro" id="IPR036236">
    <property type="entry name" value="Znf_C2H2_sf"/>
</dbReference>
<dbReference type="GO" id="GO:0005634">
    <property type="term" value="C:nucleus"/>
    <property type="evidence" value="ECO:0007669"/>
    <property type="project" value="UniProtKB-SubCell"/>
</dbReference>
<keyword evidence="11" id="KW-0238">DNA-binding</keyword>
<evidence type="ECO:0000256" key="13">
    <source>
        <dbReference type="ARBA" id="ARBA00023242"/>
    </source>
</evidence>
<dbReference type="Pfam" id="PF00096">
    <property type="entry name" value="zf-C2H2"/>
    <property type="match status" value="3"/>
</dbReference>
<dbReference type="GO" id="GO:0008270">
    <property type="term" value="F:zinc ion binding"/>
    <property type="evidence" value="ECO:0007669"/>
    <property type="project" value="UniProtKB-KW"/>
</dbReference>
<dbReference type="PROSITE" id="PS50157">
    <property type="entry name" value="ZINC_FINGER_C2H2_2"/>
    <property type="match status" value="2"/>
</dbReference>
<sequence length="177" mass="20653">MWLLLISVKEESPPPQPVTKKKTITRSSPKNNKQMKSLINKELSFDTDKTQINKKDSKIVKNSKITVKNDLETNLSWTCRLMERDFKCTECGKRFYSKRGLNSHMIKHTGERKYTCDTCHKSYTRRDILTKHMKKHNNDQQLICEVCNTTFIQKCHLRSHLLTRHGISMAASDIPIS</sequence>
<dbReference type="PANTHER" id="PTHR24394:SF29">
    <property type="entry name" value="MYONEURIN"/>
    <property type="match status" value="1"/>
</dbReference>
<gene>
    <name evidence="17" type="ORF">EEDITHA_LOCUS15426</name>
</gene>
<evidence type="ECO:0000313" key="18">
    <source>
        <dbReference type="Proteomes" id="UP001153954"/>
    </source>
</evidence>
<dbReference type="Gene3D" id="3.30.160.60">
    <property type="entry name" value="Classic Zinc Finger"/>
    <property type="match status" value="3"/>
</dbReference>
<dbReference type="FunFam" id="3.30.160.60:FF:000247">
    <property type="entry name" value="Zinc finger protein 236"/>
    <property type="match status" value="1"/>
</dbReference>
<comment type="similarity">
    <text evidence="3">Belongs to the krueppel C2H2-type zinc-finger protein family.</text>
</comment>
<evidence type="ECO:0000256" key="5">
    <source>
        <dbReference type="ARBA" id="ARBA00022723"/>
    </source>
</evidence>
<evidence type="ECO:0000256" key="1">
    <source>
        <dbReference type="ARBA" id="ARBA00003767"/>
    </source>
</evidence>
<name>A0AAU9UUS8_EUPED</name>
<evidence type="ECO:0000256" key="12">
    <source>
        <dbReference type="ARBA" id="ARBA00023163"/>
    </source>
</evidence>
<dbReference type="InterPro" id="IPR013087">
    <property type="entry name" value="Znf_C2H2_type"/>
</dbReference>
<keyword evidence="18" id="KW-1185">Reference proteome</keyword>
<keyword evidence="13" id="KW-0539">Nucleus</keyword>
<feature type="region of interest" description="Disordered" evidence="15">
    <location>
        <begin position="12"/>
        <end position="33"/>
    </location>
</feature>
<evidence type="ECO:0000256" key="6">
    <source>
        <dbReference type="ARBA" id="ARBA00022737"/>
    </source>
</evidence>
<proteinExistence type="inferred from homology"/>
<dbReference type="PANTHER" id="PTHR24394">
    <property type="entry name" value="ZINC FINGER PROTEIN"/>
    <property type="match status" value="1"/>
</dbReference>
<evidence type="ECO:0000259" key="16">
    <source>
        <dbReference type="PROSITE" id="PS50157"/>
    </source>
</evidence>
<reference evidence="17" key="1">
    <citation type="submission" date="2022-03" db="EMBL/GenBank/DDBJ databases">
        <authorList>
            <person name="Tunstrom K."/>
        </authorList>
    </citation>
    <scope>NUCLEOTIDE SEQUENCE</scope>
</reference>
<dbReference type="FunFam" id="3.30.160.60:FF:000100">
    <property type="entry name" value="Zinc finger 45-like"/>
    <property type="match status" value="1"/>
</dbReference>
<dbReference type="SMART" id="SM00355">
    <property type="entry name" value="ZnF_C2H2"/>
    <property type="match status" value="3"/>
</dbReference>
<dbReference type="GO" id="GO:0000981">
    <property type="term" value="F:DNA-binding transcription factor activity, RNA polymerase II-specific"/>
    <property type="evidence" value="ECO:0007669"/>
    <property type="project" value="TreeGrafter"/>
</dbReference>
<feature type="domain" description="C2H2-type" evidence="16">
    <location>
        <begin position="114"/>
        <end position="141"/>
    </location>
</feature>
<keyword evidence="4" id="KW-1017">Isopeptide bond</keyword>
<dbReference type="PROSITE" id="PS00028">
    <property type="entry name" value="ZINC_FINGER_C2H2_1"/>
    <property type="match status" value="3"/>
</dbReference>
<dbReference type="Proteomes" id="UP001153954">
    <property type="component" value="Unassembled WGS sequence"/>
</dbReference>
<keyword evidence="12" id="KW-0804">Transcription</keyword>
<evidence type="ECO:0000256" key="7">
    <source>
        <dbReference type="ARBA" id="ARBA00022771"/>
    </source>
</evidence>
<feature type="domain" description="C2H2-type" evidence="16">
    <location>
        <begin position="86"/>
        <end position="113"/>
    </location>
</feature>
<comment type="caution">
    <text evidence="17">The sequence shown here is derived from an EMBL/GenBank/DDBJ whole genome shotgun (WGS) entry which is preliminary data.</text>
</comment>
<keyword evidence="6" id="KW-0677">Repeat</keyword>
<dbReference type="AlphaFoldDB" id="A0AAU9UUS8"/>
<keyword evidence="7 14" id="KW-0863">Zinc-finger</keyword>
<dbReference type="EMBL" id="CAKOGL010000023">
    <property type="protein sequence ID" value="CAH2100580.1"/>
    <property type="molecule type" value="Genomic_DNA"/>
</dbReference>
<evidence type="ECO:0000256" key="10">
    <source>
        <dbReference type="ARBA" id="ARBA00023015"/>
    </source>
</evidence>
<dbReference type="SUPFAM" id="SSF57667">
    <property type="entry name" value="beta-beta-alpha zinc fingers"/>
    <property type="match status" value="2"/>
</dbReference>
<dbReference type="GO" id="GO:0003677">
    <property type="term" value="F:DNA binding"/>
    <property type="evidence" value="ECO:0007669"/>
    <property type="project" value="UniProtKB-KW"/>
</dbReference>
<comment type="subcellular location">
    <subcellularLocation>
        <location evidence="2">Nucleus</location>
    </subcellularLocation>
</comment>